<gene>
    <name evidence="1" type="ORF">HZ283_10660</name>
</gene>
<name>A0A7D5W5B5_PROMI</name>
<protein>
    <submittedName>
        <fullName evidence="1">Uncharacterized protein</fullName>
    </submittedName>
</protein>
<dbReference type="EMBL" id="CP059056">
    <property type="protein sequence ID" value="QLJ17534.1"/>
    <property type="molecule type" value="Genomic_DNA"/>
</dbReference>
<reference evidence="1" key="1">
    <citation type="submission" date="2020-07" db="EMBL/GenBank/DDBJ databases">
        <title>Hypervirulent multi-drug resistant Proteus mirabilis strain with mosaic plasmid.</title>
        <authorList>
            <person name="Shelenkov A."/>
            <person name="Mikhaylova Y.V."/>
            <person name="Yanushevich Y.G."/>
            <person name="Petrova L."/>
            <person name="Fomina V."/>
            <person name="Zamyatin M."/>
            <person name="Shagin D."/>
        </authorList>
    </citation>
    <scope>NUCLEOTIDE SEQUENCE</scope>
    <source>
        <strain evidence="1">CriePir89</strain>
    </source>
</reference>
<dbReference type="KEGG" id="pvl:AOB99_09160"/>
<dbReference type="PROSITE" id="PS51257">
    <property type="entry name" value="PROKAR_LIPOPROTEIN"/>
    <property type="match status" value="1"/>
</dbReference>
<dbReference type="RefSeq" id="WP_017628069.1">
    <property type="nucleotide sequence ID" value="NZ_ABFCQN020000016.1"/>
</dbReference>
<dbReference type="NCBIfam" id="NF007580">
    <property type="entry name" value="PRK10215.1"/>
    <property type="match status" value="1"/>
</dbReference>
<evidence type="ECO:0000313" key="1">
    <source>
        <dbReference type="EMBL" id="QLJ17534.1"/>
    </source>
</evidence>
<accession>A0A7D5W5B5</accession>
<sequence>MVSFLRTKSAVLLSIVIFPIFFLLSGCFSFGLMLSTKNDNGYHRSHWKGDSITALSLAKDSNGTSGWVFIGDHFDYLLIRGGDNAVNILRDPLIHHDKLSVENPVEFIIDNQKKQFNGKIKINYNWVTQTDKEAALTYGFICKKDINTCSLKIDNLLGTVHQKNKEQKNEYLLPFNHPFNVEFYQYKENLIGASTPRILLPVTLALDIVTSPLQLLMIPILSK</sequence>
<organism evidence="1">
    <name type="scientific">Proteus mirabilis</name>
    <dbReference type="NCBI Taxonomy" id="584"/>
    <lineage>
        <taxon>Bacteria</taxon>
        <taxon>Pseudomonadati</taxon>
        <taxon>Pseudomonadota</taxon>
        <taxon>Gammaproteobacteria</taxon>
        <taxon>Enterobacterales</taxon>
        <taxon>Morganellaceae</taxon>
        <taxon>Proteus</taxon>
    </lineage>
</organism>
<dbReference type="AlphaFoldDB" id="A0A7D5W5B5"/>
<proteinExistence type="predicted"/>